<sequence>MRIALAQLTATTDPQENLALVSDFASRAAREGAELVVFPEATMCSFRKNPAKAAEPAGGPWASAVQALAAELGVVIAAGMFTTAPDGRVRNTLLVTDRDQVCYDKIHLFDALGQRESDRVAPGDRLVVAEVAGECLGLAICYDVRFPAQFTELARRGARAMLVCASWAPGPDKVHQWRTLVTARAMDSVSFVVAVDQAGPAEDGDLPTGVGHSMVVDPSGRVLLELGEQPELAVVDLDLALADLARERLPVPADDPSLYRIRW</sequence>
<gene>
    <name evidence="3" type="ORF">D7U36_11160</name>
    <name evidence="4" type="ORF">PROPAUS_2129</name>
</gene>
<comment type="similarity">
    <text evidence="1">Belongs to the carbon-nitrogen hydrolase superfamily. NIT1/NIT2 family.</text>
</comment>
<name>A0A383S883_9ACTN</name>
<evidence type="ECO:0000259" key="2">
    <source>
        <dbReference type="PROSITE" id="PS50263"/>
    </source>
</evidence>
<dbReference type="EMBL" id="RCIW01000018">
    <property type="protein sequence ID" value="RLP07559.1"/>
    <property type="molecule type" value="Genomic_DNA"/>
</dbReference>
<dbReference type="InterPro" id="IPR001110">
    <property type="entry name" value="UPF0012_CS"/>
</dbReference>
<dbReference type="Pfam" id="PF00795">
    <property type="entry name" value="CN_hydrolase"/>
    <property type="match status" value="1"/>
</dbReference>
<evidence type="ECO:0000256" key="1">
    <source>
        <dbReference type="ARBA" id="ARBA00010613"/>
    </source>
</evidence>
<dbReference type="OrthoDB" id="9811121at2"/>
<keyword evidence="5" id="KW-1185">Reference proteome</keyword>
<reference evidence="4" key="1">
    <citation type="submission" date="2018-08" db="EMBL/GenBank/DDBJ databases">
        <authorList>
            <person name="Ferrada E.E."/>
            <person name="Latorre B.A."/>
        </authorList>
    </citation>
    <scope>NUCLEOTIDE SEQUENCE [LARGE SCALE GENOMIC DNA]</scope>
    <source>
        <strain evidence="4">Propionibacterium_australiense1</strain>
    </source>
</reference>
<dbReference type="AlphaFoldDB" id="A0A383S883"/>
<protein>
    <submittedName>
        <fullName evidence="4">Carbon-nitrogen hydrolase domain profile</fullName>
        <ecNumber evidence="4">3.5.-.-</ecNumber>
    </submittedName>
    <submittedName>
        <fullName evidence="3">Carbon-nitrogen hydrolase family protein</fullName>
    </submittedName>
</protein>
<dbReference type="Gene3D" id="3.60.110.10">
    <property type="entry name" value="Carbon-nitrogen hydrolase"/>
    <property type="match status" value="1"/>
</dbReference>
<proteinExistence type="inferred from homology"/>
<dbReference type="SUPFAM" id="SSF56317">
    <property type="entry name" value="Carbon-nitrogen hydrolase"/>
    <property type="match status" value="1"/>
</dbReference>
<evidence type="ECO:0000313" key="5">
    <source>
        <dbReference type="Proteomes" id="UP000263928"/>
    </source>
</evidence>
<accession>A0A383S883</accession>
<dbReference type="PROSITE" id="PS01227">
    <property type="entry name" value="UPF0012"/>
    <property type="match status" value="1"/>
</dbReference>
<dbReference type="CDD" id="cd07581">
    <property type="entry name" value="nitrilase_3"/>
    <property type="match status" value="1"/>
</dbReference>
<evidence type="ECO:0000313" key="4">
    <source>
        <dbReference type="EMBL" id="SYZ34127.1"/>
    </source>
</evidence>
<dbReference type="PANTHER" id="PTHR23088:SF27">
    <property type="entry name" value="DEAMINATED GLUTATHIONE AMIDASE"/>
    <property type="match status" value="1"/>
</dbReference>
<dbReference type="GO" id="GO:0016787">
    <property type="term" value="F:hydrolase activity"/>
    <property type="evidence" value="ECO:0007669"/>
    <property type="project" value="UniProtKB-KW"/>
</dbReference>
<reference evidence="3 6" key="3">
    <citation type="submission" date="2018-10" db="EMBL/GenBank/DDBJ databases">
        <title>Propionibacterium australiense Genome Sequencing and Assembly.</title>
        <authorList>
            <person name="Bernier A.-M."/>
            <person name="Bernard K."/>
        </authorList>
    </citation>
    <scope>NUCLEOTIDE SEQUENCE [LARGE SCALE GENOMIC DNA]</scope>
    <source>
        <strain evidence="3 6">NML98A078</strain>
    </source>
</reference>
<dbReference type="EMBL" id="UNQJ01000019">
    <property type="protein sequence ID" value="SYZ34127.1"/>
    <property type="molecule type" value="Genomic_DNA"/>
</dbReference>
<feature type="domain" description="CN hydrolase" evidence="2">
    <location>
        <begin position="1"/>
        <end position="239"/>
    </location>
</feature>
<keyword evidence="4" id="KW-0378">Hydrolase</keyword>
<dbReference type="PANTHER" id="PTHR23088">
    <property type="entry name" value="NITRILASE-RELATED"/>
    <property type="match status" value="1"/>
</dbReference>
<dbReference type="EC" id="3.5.-.-" evidence="4"/>
<dbReference type="InterPro" id="IPR003010">
    <property type="entry name" value="C-N_Hydrolase"/>
</dbReference>
<organism evidence="4 5">
    <name type="scientific">Propionibacterium australiense</name>
    <dbReference type="NCBI Taxonomy" id="119981"/>
    <lineage>
        <taxon>Bacteria</taxon>
        <taxon>Bacillati</taxon>
        <taxon>Actinomycetota</taxon>
        <taxon>Actinomycetes</taxon>
        <taxon>Propionibacteriales</taxon>
        <taxon>Propionibacteriaceae</taxon>
        <taxon>Propionibacterium</taxon>
    </lineage>
</organism>
<dbReference type="Proteomes" id="UP000263928">
    <property type="component" value="Unassembled WGS sequence"/>
</dbReference>
<evidence type="ECO:0000313" key="6">
    <source>
        <dbReference type="Proteomes" id="UP000279336"/>
    </source>
</evidence>
<dbReference type="Proteomes" id="UP000279336">
    <property type="component" value="Unassembled WGS sequence"/>
</dbReference>
<dbReference type="PROSITE" id="PS50263">
    <property type="entry name" value="CN_HYDROLASE"/>
    <property type="match status" value="1"/>
</dbReference>
<dbReference type="InterPro" id="IPR036526">
    <property type="entry name" value="C-N_Hydrolase_sf"/>
</dbReference>
<dbReference type="RefSeq" id="WP_119162452.1">
    <property type="nucleotide sequence ID" value="NZ_LR134442.1"/>
</dbReference>
<evidence type="ECO:0000313" key="3">
    <source>
        <dbReference type="EMBL" id="RLP07559.1"/>
    </source>
</evidence>
<reference evidence="5" key="2">
    <citation type="submission" date="2018-08" db="EMBL/GenBank/DDBJ databases">
        <authorList>
            <person name="Hornung B."/>
        </authorList>
    </citation>
    <scope>NUCLEOTIDE SEQUENCE [LARGE SCALE GENOMIC DNA]</scope>
</reference>